<evidence type="ECO:0000256" key="3">
    <source>
        <dbReference type="ARBA" id="ARBA00023015"/>
    </source>
</evidence>
<protein>
    <recommendedName>
        <fullName evidence="7">Mediator of RNA polymerase II transcription subunit 9</fullName>
    </recommendedName>
    <alternativeName>
        <fullName evidence="7">Mediator complex subunit 9</fullName>
    </alternativeName>
</protein>
<keyword evidence="5 7" id="KW-0804">Transcription</keyword>
<organism evidence="9 10">
    <name type="scientific">Lineolata rhizophorae</name>
    <dbReference type="NCBI Taxonomy" id="578093"/>
    <lineage>
        <taxon>Eukaryota</taxon>
        <taxon>Fungi</taxon>
        <taxon>Dikarya</taxon>
        <taxon>Ascomycota</taxon>
        <taxon>Pezizomycotina</taxon>
        <taxon>Dothideomycetes</taxon>
        <taxon>Dothideomycetes incertae sedis</taxon>
        <taxon>Lineolatales</taxon>
        <taxon>Lineolataceae</taxon>
        <taxon>Lineolata</taxon>
    </lineage>
</organism>
<evidence type="ECO:0000256" key="8">
    <source>
        <dbReference type="SAM" id="MobiDB-lite"/>
    </source>
</evidence>
<dbReference type="GO" id="GO:0006357">
    <property type="term" value="P:regulation of transcription by RNA polymerase II"/>
    <property type="evidence" value="ECO:0007669"/>
    <property type="project" value="InterPro"/>
</dbReference>
<feature type="compositionally biased region" description="Low complexity" evidence="8">
    <location>
        <begin position="1"/>
        <end position="11"/>
    </location>
</feature>
<accession>A0A6A6P6C6</accession>
<keyword evidence="3 7" id="KW-0805">Transcription regulation</keyword>
<evidence type="ECO:0000313" key="10">
    <source>
        <dbReference type="Proteomes" id="UP000799766"/>
    </source>
</evidence>
<evidence type="ECO:0000256" key="6">
    <source>
        <dbReference type="ARBA" id="ARBA00023242"/>
    </source>
</evidence>
<name>A0A6A6P6C6_9PEZI</name>
<feature type="compositionally biased region" description="Low complexity" evidence="8">
    <location>
        <begin position="123"/>
        <end position="142"/>
    </location>
</feature>
<comment type="subcellular location">
    <subcellularLocation>
        <location evidence="1 7">Nucleus</location>
    </subcellularLocation>
</comment>
<feature type="compositionally biased region" description="Low complexity" evidence="8">
    <location>
        <begin position="46"/>
        <end position="59"/>
    </location>
</feature>
<comment type="function">
    <text evidence="7">Component of the Mediator complex, a coactivator involved in the regulated transcription of nearly all RNA polymerase II-dependent genes. Mediator functions as a bridge to convey information from gene-specific regulatory proteins to the basal RNA polymerase II transcription machinery. Mediator is recruited to promoters by direct interactions with regulatory proteins and serves as a scaffold for the assembly of a functional preinitiation complex with RNA polymerase II and the general transcription factors.</text>
</comment>
<evidence type="ECO:0000256" key="7">
    <source>
        <dbReference type="RuleBase" id="RU364145"/>
    </source>
</evidence>
<feature type="compositionally biased region" description="Basic and acidic residues" evidence="8">
    <location>
        <begin position="197"/>
        <end position="215"/>
    </location>
</feature>
<keyword evidence="4 7" id="KW-0010">Activator</keyword>
<dbReference type="GO" id="GO:0016592">
    <property type="term" value="C:mediator complex"/>
    <property type="evidence" value="ECO:0007669"/>
    <property type="project" value="InterPro"/>
</dbReference>
<dbReference type="AlphaFoldDB" id="A0A6A6P6C6"/>
<comment type="subunit">
    <text evidence="7">Component of the Mediator complex.</text>
</comment>
<evidence type="ECO:0000256" key="5">
    <source>
        <dbReference type="ARBA" id="ARBA00023163"/>
    </source>
</evidence>
<feature type="region of interest" description="Disordered" evidence="8">
    <location>
        <begin position="194"/>
        <end position="215"/>
    </location>
</feature>
<proteinExistence type="inferred from homology"/>
<comment type="similarity">
    <text evidence="2 7">Belongs to the Mediator complex subunit 9 family.</text>
</comment>
<dbReference type="InterPro" id="IPR011425">
    <property type="entry name" value="Med9"/>
</dbReference>
<sequence length="245" mass="24448">MTTTPTPHHPTSSARNTPSFSLPAPGTAHQHPSFQSGSTEVATSYHSSQQHQHQQHQQQPQADTASTSTMPPPSTFDVLPPLHSLLSRLLFPPPGAEPAADTKAPPAPSAANKTSPLTGAGAGATAASSAAATATSTATATATATAAAAASAIAQGGSAGARGELEGGALEIQQLGTAAAAVRLRLARARAAVRGLPDVERSVGEQEEERRDLEGRIGRLVGVLEGLRERGGGGGDVGSGEDGAG</sequence>
<evidence type="ECO:0000256" key="2">
    <source>
        <dbReference type="ARBA" id="ARBA00008089"/>
    </source>
</evidence>
<feature type="compositionally biased region" description="Low complexity" evidence="8">
    <location>
        <begin position="79"/>
        <end position="90"/>
    </location>
</feature>
<keyword evidence="10" id="KW-1185">Reference proteome</keyword>
<feature type="compositionally biased region" description="Polar residues" evidence="8">
    <location>
        <begin position="30"/>
        <end position="45"/>
    </location>
</feature>
<evidence type="ECO:0000313" key="9">
    <source>
        <dbReference type="EMBL" id="KAF2459292.1"/>
    </source>
</evidence>
<gene>
    <name evidence="7" type="primary">MED9</name>
    <name evidence="9" type="ORF">BDY21DRAFT_370092</name>
</gene>
<dbReference type="GO" id="GO:0003712">
    <property type="term" value="F:transcription coregulator activity"/>
    <property type="evidence" value="ECO:0007669"/>
    <property type="project" value="InterPro"/>
</dbReference>
<evidence type="ECO:0000256" key="4">
    <source>
        <dbReference type="ARBA" id="ARBA00023159"/>
    </source>
</evidence>
<dbReference type="Proteomes" id="UP000799766">
    <property type="component" value="Unassembled WGS sequence"/>
</dbReference>
<feature type="region of interest" description="Disordered" evidence="8">
    <location>
        <begin position="1"/>
        <end position="142"/>
    </location>
</feature>
<dbReference type="EMBL" id="MU001675">
    <property type="protein sequence ID" value="KAF2459292.1"/>
    <property type="molecule type" value="Genomic_DNA"/>
</dbReference>
<reference evidence="9" key="1">
    <citation type="journal article" date="2020" name="Stud. Mycol.">
        <title>101 Dothideomycetes genomes: a test case for predicting lifestyles and emergence of pathogens.</title>
        <authorList>
            <person name="Haridas S."/>
            <person name="Albert R."/>
            <person name="Binder M."/>
            <person name="Bloem J."/>
            <person name="Labutti K."/>
            <person name="Salamov A."/>
            <person name="Andreopoulos B."/>
            <person name="Baker S."/>
            <person name="Barry K."/>
            <person name="Bills G."/>
            <person name="Bluhm B."/>
            <person name="Cannon C."/>
            <person name="Castanera R."/>
            <person name="Culley D."/>
            <person name="Daum C."/>
            <person name="Ezra D."/>
            <person name="Gonzalez J."/>
            <person name="Henrissat B."/>
            <person name="Kuo A."/>
            <person name="Liang C."/>
            <person name="Lipzen A."/>
            <person name="Lutzoni F."/>
            <person name="Magnuson J."/>
            <person name="Mondo S."/>
            <person name="Nolan M."/>
            <person name="Ohm R."/>
            <person name="Pangilinan J."/>
            <person name="Park H.-J."/>
            <person name="Ramirez L."/>
            <person name="Alfaro M."/>
            <person name="Sun H."/>
            <person name="Tritt A."/>
            <person name="Yoshinaga Y."/>
            <person name="Zwiers L.-H."/>
            <person name="Turgeon B."/>
            <person name="Goodwin S."/>
            <person name="Spatafora J."/>
            <person name="Crous P."/>
            <person name="Grigoriev I."/>
        </authorList>
    </citation>
    <scope>NUCLEOTIDE SEQUENCE</scope>
    <source>
        <strain evidence="9">ATCC 16933</strain>
    </source>
</reference>
<evidence type="ECO:0000256" key="1">
    <source>
        <dbReference type="ARBA" id="ARBA00004123"/>
    </source>
</evidence>
<dbReference type="Pfam" id="PF07544">
    <property type="entry name" value="Med9"/>
    <property type="match status" value="1"/>
</dbReference>
<keyword evidence="6 7" id="KW-0539">Nucleus</keyword>